<sequence>MTYDPVGDPNDMFAHEVGKIIWWMVPFDKRTWKKVSPAIKDTVKQHLEVNYLYKNNKVDFERISQDPNIAMLLENFEVALLKGYRDRKADEKEYIYFFGSCMYFQMDEHVAASARNKKVRELQTFVNRGGRARILVFTIKR</sequence>
<organism evidence="1 2">
    <name type="scientific">Lactuca sativa</name>
    <name type="common">Garden lettuce</name>
    <dbReference type="NCBI Taxonomy" id="4236"/>
    <lineage>
        <taxon>Eukaryota</taxon>
        <taxon>Viridiplantae</taxon>
        <taxon>Streptophyta</taxon>
        <taxon>Embryophyta</taxon>
        <taxon>Tracheophyta</taxon>
        <taxon>Spermatophyta</taxon>
        <taxon>Magnoliopsida</taxon>
        <taxon>eudicotyledons</taxon>
        <taxon>Gunneridae</taxon>
        <taxon>Pentapetalae</taxon>
        <taxon>asterids</taxon>
        <taxon>campanulids</taxon>
        <taxon>Asterales</taxon>
        <taxon>Asteraceae</taxon>
        <taxon>Cichorioideae</taxon>
        <taxon>Cichorieae</taxon>
        <taxon>Lactucinae</taxon>
        <taxon>Lactuca</taxon>
    </lineage>
</organism>
<dbReference type="Proteomes" id="UP000235145">
    <property type="component" value="Unassembled WGS sequence"/>
</dbReference>
<reference evidence="1 2" key="1">
    <citation type="journal article" date="2017" name="Nat. Commun.">
        <title>Genome assembly with in vitro proximity ligation data and whole-genome triplication in lettuce.</title>
        <authorList>
            <person name="Reyes-Chin-Wo S."/>
            <person name="Wang Z."/>
            <person name="Yang X."/>
            <person name="Kozik A."/>
            <person name="Arikit S."/>
            <person name="Song C."/>
            <person name="Xia L."/>
            <person name="Froenicke L."/>
            <person name="Lavelle D.O."/>
            <person name="Truco M.J."/>
            <person name="Xia R."/>
            <person name="Zhu S."/>
            <person name="Xu C."/>
            <person name="Xu H."/>
            <person name="Xu X."/>
            <person name="Cox K."/>
            <person name="Korf I."/>
            <person name="Meyers B.C."/>
            <person name="Michelmore R.W."/>
        </authorList>
    </citation>
    <scope>NUCLEOTIDE SEQUENCE [LARGE SCALE GENOMIC DNA]</scope>
    <source>
        <strain evidence="2">cv. Salinas</strain>
        <tissue evidence="1">Seedlings</tissue>
    </source>
</reference>
<comment type="caution">
    <text evidence="1">The sequence shown here is derived from an EMBL/GenBank/DDBJ whole genome shotgun (WGS) entry which is preliminary data.</text>
</comment>
<name>A0A9R1X6S1_LACSA</name>
<evidence type="ECO:0000313" key="2">
    <source>
        <dbReference type="Proteomes" id="UP000235145"/>
    </source>
</evidence>
<gene>
    <name evidence="1" type="ORF">LSAT_V11C600316310</name>
</gene>
<protein>
    <submittedName>
        <fullName evidence="1">Uncharacterized protein</fullName>
    </submittedName>
</protein>
<accession>A0A9R1X6S1</accession>
<dbReference type="EMBL" id="NBSK02000006">
    <property type="protein sequence ID" value="KAJ0201501.1"/>
    <property type="molecule type" value="Genomic_DNA"/>
</dbReference>
<dbReference type="AlphaFoldDB" id="A0A9R1X6S1"/>
<proteinExistence type="predicted"/>
<evidence type="ECO:0000313" key="1">
    <source>
        <dbReference type="EMBL" id="KAJ0201501.1"/>
    </source>
</evidence>
<keyword evidence="2" id="KW-1185">Reference proteome</keyword>